<dbReference type="EMBL" id="AP003298">
    <property type="protein sequence ID" value="BAB89867.1"/>
    <property type="molecule type" value="Genomic_DNA"/>
</dbReference>
<keyword evidence="3 9" id="KW-0158">Chromosome</keyword>
<feature type="domain" description="Chromosome segregation protein Spc25 C-terminal" evidence="12">
    <location>
        <begin position="175"/>
        <end position="241"/>
    </location>
</feature>
<evidence type="ECO:0000256" key="3">
    <source>
        <dbReference type="ARBA" id="ARBA00022454"/>
    </source>
</evidence>
<feature type="compositionally biased region" description="Basic and acidic residues" evidence="11">
    <location>
        <begin position="418"/>
        <end position="428"/>
    </location>
</feature>
<keyword evidence="9" id="KW-0539">Nucleus</keyword>
<reference evidence="15" key="3">
    <citation type="journal article" date="2008" name="Nucleic Acids Res.">
        <title>The rice annotation project database (RAP-DB): 2008 update.</title>
        <authorList>
            <consortium name="The rice annotation project (RAP)"/>
        </authorList>
    </citation>
    <scope>GENOME REANNOTATION</scope>
    <source>
        <strain evidence="15">cv. Nipponbare</strain>
    </source>
</reference>
<dbReference type="InterPro" id="IPR013255">
    <property type="entry name" value="Spc25_C"/>
</dbReference>
<evidence type="ECO:0000256" key="4">
    <source>
        <dbReference type="ARBA" id="ARBA00022618"/>
    </source>
</evidence>
<dbReference type="Proteomes" id="UP000817658">
    <property type="component" value="Chromosome 1"/>
</dbReference>
<organism evidence="13">
    <name type="scientific">Oryza sativa subsp. japonica</name>
    <name type="common">Rice</name>
    <dbReference type="NCBI Taxonomy" id="39947"/>
    <lineage>
        <taxon>Eukaryota</taxon>
        <taxon>Viridiplantae</taxon>
        <taxon>Streptophyta</taxon>
        <taxon>Embryophyta</taxon>
        <taxon>Tracheophyta</taxon>
        <taxon>Spermatophyta</taxon>
        <taxon>Magnoliopsida</taxon>
        <taxon>Liliopsida</taxon>
        <taxon>Poales</taxon>
        <taxon>Poaceae</taxon>
        <taxon>BOP clade</taxon>
        <taxon>Oryzoideae</taxon>
        <taxon>Oryzeae</taxon>
        <taxon>Oryzinae</taxon>
        <taxon>Oryza</taxon>
        <taxon>Oryza sativa</taxon>
    </lineage>
</organism>
<evidence type="ECO:0000256" key="7">
    <source>
        <dbReference type="ARBA" id="ARBA00023306"/>
    </source>
</evidence>
<name>Q94DF6_ORYSJ</name>
<evidence type="ECO:0000313" key="15">
    <source>
        <dbReference type="Proteomes" id="UP000000763"/>
    </source>
</evidence>
<accession>Q94DF6</accession>
<evidence type="ECO:0000256" key="8">
    <source>
        <dbReference type="ARBA" id="ARBA00023328"/>
    </source>
</evidence>
<dbReference type="PANTHER" id="PTHR14281">
    <property type="entry name" value="KINETOCHORE PROTEIN SPC25-RELATED"/>
    <property type="match status" value="1"/>
</dbReference>
<comment type="subunit">
    <text evidence="9">Component of the NDC80 complex.</text>
</comment>
<comment type="function">
    <text evidence="9">Acts as a component of the essential kinetochore-associated NDC80 complex, which is required for chromosome segregation and spindle checkpoint activity.</text>
</comment>
<comment type="similarity">
    <text evidence="2 9">Belongs to the SPC25 family.</text>
</comment>
<keyword evidence="7 9" id="KW-0131">Cell cycle</keyword>
<feature type="compositionally biased region" description="Polar residues" evidence="11">
    <location>
        <begin position="290"/>
        <end position="300"/>
    </location>
</feature>
<proteinExistence type="inferred from homology"/>
<dbReference type="FunFam" id="3.30.457.50:FF:000001">
    <property type="entry name" value="Probable kinetochore protein spc25"/>
    <property type="match status" value="1"/>
</dbReference>
<feature type="region of interest" description="Disordered" evidence="11">
    <location>
        <begin position="404"/>
        <end position="428"/>
    </location>
</feature>
<evidence type="ECO:0000256" key="1">
    <source>
        <dbReference type="ARBA" id="ARBA00004584"/>
    </source>
</evidence>
<keyword evidence="9" id="KW-0995">Kinetochore</keyword>
<sequence>MEGGGGGGGGAIELRRRMAAQCLAFERQIADGRERTKAAASAFSAALLSARSLSNHTISQREKSNQLKDQLRKLEADFAQALSIQGSNKTKYDLTGQSITNAIATNDQLSCLVTDKRASRDEYANVISSQLEAIEALEAKTDAAGKKNLDEAFMWYKKFLGFQVVGGEVTITVLQGVKFVFSKIDIQNPDNEYSFCIKLNKDRYNLLQCTPFLKDSEELVKDLNCSNDLFKFVRIMRERFQAAAINEHMISACVYQDYRLSLKNTTTSPTEIHPEKDMGFLPASSLCPDMSSSITDSSPPALSIDTGRESTTTTSQSHSRSRAKNQDNPTKRGARPSNLLSSTRRSPRVAAADATNRFAMNFIPRAYDMVGGVLLLPVFACCFDPVCEVTCAILSDHYWSQASGLGRRRNGACSSPRSSHEEEQRDGHVLSSNSKLAKFLVDSTHPTLQQQLLQLVGSSS</sequence>
<dbReference type="Pfam" id="PF08234">
    <property type="entry name" value="Spindle_Spc25"/>
    <property type="match status" value="1"/>
</dbReference>
<evidence type="ECO:0000256" key="5">
    <source>
        <dbReference type="ARBA" id="ARBA00022776"/>
    </source>
</evidence>
<gene>
    <name evidence="13" type="ORF">P0518C01.40</name>
    <name evidence="14" type="ORF">P0698H10.14</name>
</gene>
<feature type="region of interest" description="Disordered" evidence="11">
    <location>
        <begin position="290"/>
        <end position="350"/>
    </location>
</feature>
<reference evidence="13" key="1">
    <citation type="journal article" date="2002" name="Nature">
        <title>The genome sequence and structure of rice chromosome 1.</title>
        <authorList>
            <person name="Sasaki T."/>
            <person name="Matsumoto T."/>
            <person name="Yamamoto K."/>
            <person name="Sakata K."/>
            <person name="Baba T."/>
            <person name="Katayose Y."/>
            <person name="Wu J."/>
            <person name="Niimura Y."/>
            <person name="Cheng Z."/>
            <person name="Nagamura Y."/>
            <person name="Antonio B.A."/>
            <person name="Kanamori H."/>
            <person name="Hosokawa S."/>
            <person name="Masukawa M."/>
            <person name="Arikawa K."/>
            <person name="Chiden Y."/>
            <person name="Hayashi M."/>
            <person name="Okamoto M."/>
            <person name="Ando T."/>
            <person name="Aoki H."/>
            <person name="Arita K."/>
            <person name="Hamada M."/>
            <person name="Harada C."/>
            <person name="Hijishita S."/>
            <person name="Honda M."/>
            <person name="Ichikawa Y."/>
            <person name="Idonuma A."/>
            <person name="Iijima M."/>
            <person name="Ikeda M."/>
            <person name="Ikeno M."/>
            <person name="Itoh S."/>
            <person name="Itoh T."/>
            <person name="Itoh Y."/>
            <person name="Itoh Y."/>
            <person name="Iwabuchi A."/>
            <person name="Kamiya K."/>
            <person name="Karasawa W."/>
            <person name="Katagiri S."/>
            <person name="Kikuta A."/>
            <person name="Kobayashi N."/>
            <person name="Kono I."/>
            <person name="Machita K."/>
            <person name="Maehara T."/>
            <person name="Mizuno H."/>
            <person name="Mizubayashi T."/>
            <person name="Mukai Y."/>
            <person name="Nagasaki H."/>
            <person name="Nakashima M."/>
            <person name="Nakama Y."/>
            <person name="Nakamichi Y."/>
            <person name="Nakamura M."/>
            <person name="Namiki N."/>
            <person name="Negishi M."/>
            <person name="Ohta I."/>
            <person name="Ono N."/>
            <person name="Saji S."/>
            <person name="Sakai K."/>
            <person name="Shibata M."/>
            <person name="Shimokawa T."/>
            <person name="Shomura A."/>
            <person name="Song J."/>
            <person name="Takazaki Y."/>
            <person name="Terasawa K."/>
            <person name="Tsuji K."/>
            <person name="Waki K."/>
            <person name="Yamagata H."/>
            <person name="Yamane H."/>
            <person name="Yoshiki S."/>
            <person name="Yoshihara R."/>
            <person name="Yukawa K."/>
            <person name="Zhong H."/>
            <person name="Iwama H."/>
            <person name="Endo T."/>
            <person name="Ito H."/>
            <person name="Hahn J.H."/>
            <person name="Kim H.I."/>
            <person name="Eun M.Y."/>
            <person name="Yano M."/>
            <person name="Jiang J."/>
            <person name="Gojobori T."/>
        </authorList>
    </citation>
    <scope>NUCLEOTIDE SEQUENCE</scope>
</reference>
<feature type="coiled-coil region" evidence="10">
    <location>
        <begin position="57"/>
        <end position="84"/>
    </location>
</feature>
<evidence type="ECO:0000256" key="10">
    <source>
        <dbReference type="SAM" id="Coils"/>
    </source>
</evidence>
<comment type="subcellular location">
    <subcellularLocation>
        <location evidence="1">Chromosome</location>
        <location evidence="1">Centromere</location>
    </subcellularLocation>
    <subcellularLocation>
        <location evidence="9">Nucleus</location>
    </subcellularLocation>
    <subcellularLocation>
        <location evidence="9">Chromosome</location>
        <location evidence="9">Centromere</location>
        <location evidence="9">Kinetochore</location>
    </subcellularLocation>
</comment>
<dbReference type="GO" id="GO:0007059">
    <property type="term" value="P:chromosome segregation"/>
    <property type="evidence" value="ECO:0007669"/>
    <property type="project" value="InterPro"/>
</dbReference>
<feature type="compositionally biased region" description="Low complexity" evidence="11">
    <location>
        <begin position="309"/>
        <end position="318"/>
    </location>
</feature>
<evidence type="ECO:0000256" key="2">
    <source>
        <dbReference type="ARBA" id="ARBA00006379"/>
    </source>
</evidence>
<dbReference type="CDD" id="cd23784">
    <property type="entry name" value="RWD_Spc25"/>
    <property type="match status" value="1"/>
</dbReference>
<dbReference type="PANTHER" id="PTHR14281:SF0">
    <property type="entry name" value="KINETOCHORE PROTEIN SPC25"/>
    <property type="match status" value="1"/>
</dbReference>
<evidence type="ECO:0000313" key="13">
    <source>
        <dbReference type="EMBL" id="BAB63693.1"/>
    </source>
</evidence>
<evidence type="ECO:0000313" key="14">
    <source>
        <dbReference type="EMBL" id="BAB89867.1"/>
    </source>
</evidence>
<evidence type="ECO:0000256" key="6">
    <source>
        <dbReference type="ARBA" id="ARBA00023054"/>
    </source>
</evidence>
<dbReference type="Gene3D" id="3.30.457.50">
    <property type="entry name" value="Chromosome segregation protein Spc25"/>
    <property type="match status" value="1"/>
</dbReference>
<dbReference type="InterPro" id="IPR045143">
    <property type="entry name" value="Spc25"/>
</dbReference>
<reference evidence="15" key="2">
    <citation type="journal article" date="2005" name="Nature">
        <title>The map-based sequence of the rice genome.</title>
        <authorList>
            <consortium name="International rice genome sequencing project (IRGSP)"/>
            <person name="Matsumoto T."/>
            <person name="Wu J."/>
            <person name="Kanamori H."/>
            <person name="Katayose Y."/>
            <person name="Fujisawa M."/>
            <person name="Namiki N."/>
            <person name="Mizuno H."/>
            <person name="Yamamoto K."/>
            <person name="Antonio B.A."/>
            <person name="Baba T."/>
            <person name="Sakata K."/>
            <person name="Nagamura Y."/>
            <person name="Aoki H."/>
            <person name="Arikawa K."/>
            <person name="Arita K."/>
            <person name="Bito T."/>
            <person name="Chiden Y."/>
            <person name="Fujitsuka N."/>
            <person name="Fukunaka R."/>
            <person name="Hamada M."/>
            <person name="Harada C."/>
            <person name="Hayashi A."/>
            <person name="Hijishita S."/>
            <person name="Honda M."/>
            <person name="Hosokawa S."/>
            <person name="Ichikawa Y."/>
            <person name="Idonuma A."/>
            <person name="Iijima M."/>
            <person name="Ikeda M."/>
            <person name="Ikeno M."/>
            <person name="Ito K."/>
            <person name="Ito S."/>
            <person name="Ito T."/>
            <person name="Ito Y."/>
            <person name="Ito Y."/>
            <person name="Iwabuchi A."/>
            <person name="Kamiya K."/>
            <person name="Karasawa W."/>
            <person name="Kurita K."/>
            <person name="Katagiri S."/>
            <person name="Kikuta A."/>
            <person name="Kobayashi H."/>
            <person name="Kobayashi N."/>
            <person name="Machita K."/>
            <person name="Maehara T."/>
            <person name="Masukawa M."/>
            <person name="Mizubayashi T."/>
            <person name="Mukai Y."/>
            <person name="Nagasaki H."/>
            <person name="Nagata Y."/>
            <person name="Naito S."/>
            <person name="Nakashima M."/>
            <person name="Nakama Y."/>
            <person name="Nakamichi Y."/>
            <person name="Nakamura M."/>
            <person name="Meguro A."/>
            <person name="Negishi M."/>
            <person name="Ohta I."/>
            <person name="Ohta T."/>
            <person name="Okamoto M."/>
            <person name="Ono N."/>
            <person name="Saji S."/>
            <person name="Sakaguchi M."/>
            <person name="Sakai K."/>
            <person name="Shibata M."/>
            <person name="Shimokawa T."/>
            <person name="Song J."/>
            <person name="Takazaki Y."/>
            <person name="Terasawa K."/>
            <person name="Tsugane M."/>
            <person name="Tsuji K."/>
            <person name="Ueda S."/>
            <person name="Waki K."/>
            <person name="Yamagata H."/>
            <person name="Yamamoto M."/>
            <person name="Yamamoto S."/>
            <person name="Yamane H."/>
            <person name="Yoshiki S."/>
            <person name="Yoshihara R."/>
            <person name="Yukawa K."/>
            <person name="Zhong H."/>
            <person name="Yano M."/>
            <person name="Yuan Q."/>
            <person name="Ouyang S."/>
            <person name="Liu J."/>
            <person name="Jones K.M."/>
            <person name="Gansberger K."/>
            <person name="Moffat K."/>
            <person name="Hill J."/>
            <person name="Bera J."/>
            <person name="Fadrosh D."/>
            <person name="Jin S."/>
            <person name="Johri S."/>
            <person name="Kim M."/>
            <person name="Overton L."/>
            <person name="Reardon M."/>
            <person name="Tsitrin T."/>
            <person name="Vuong H."/>
            <person name="Weaver B."/>
            <person name="Ciecko A."/>
            <person name="Tallon L."/>
            <person name="Jackson J."/>
            <person name="Pai G."/>
            <person name="Aken S.V."/>
            <person name="Utterback T."/>
            <person name="Reidmuller S."/>
            <person name="Feldblyum T."/>
            <person name="Hsiao J."/>
            <person name="Zismann V."/>
            <person name="Iobst S."/>
            <person name="de Vazeille A.R."/>
            <person name="Buell C.R."/>
            <person name="Ying K."/>
            <person name="Li Y."/>
            <person name="Lu T."/>
            <person name="Huang Y."/>
            <person name="Zhao Q."/>
            <person name="Feng Q."/>
            <person name="Zhang L."/>
            <person name="Zhu J."/>
            <person name="Weng Q."/>
            <person name="Mu J."/>
            <person name="Lu Y."/>
            <person name="Fan D."/>
            <person name="Liu Y."/>
            <person name="Guan J."/>
            <person name="Zhang Y."/>
            <person name="Yu S."/>
            <person name="Liu X."/>
            <person name="Zhang Y."/>
            <person name="Hong G."/>
            <person name="Han B."/>
            <person name="Choisne N."/>
            <person name="Demange N."/>
            <person name="Orjeda G."/>
            <person name="Samain S."/>
            <person name="Cattolico L."/>
            <person name="Pelletier E."/>
            <person name="Couloux A."/>
            <person name="Segurens B."/>
            <person name="Wincker P."/>
            <person name="D'Hont A."/>
            <person name="Scarpelli C."/>
            <person name="Weissenbach J."/>
            <person name="Salanoubat M."/>
            <person name="Quetier F."/>
            <person name="Yu Y."/>
            <person name="Kim H.R."/>
            <person name="Rambo T."/>
            <person name="Currie J."/>
            <person name="Collura K."/>
            <person name="Luo M."/>
            <person name="Yang T."/>
            <person name="Ammiraju J.S.S."/>
            <person name="Engler F."/>
            <person name="Soderlund C."/>
            <person name="Wing R.A."/>
            <person name="Palmer L.E."/>
            <person name="de la Bastide M."/>
            <person name="Spiegel L."/>
            <person name="Nascimento L."/>
            <person name="Zutavern T."/>
            <person name="O'Shaughnessy A."/>
            <person name="Dike S."/>
            <person name="Dedhia N."/>
            <person name="Preston R."/>
            <person name="Balija V."/>
            <person name="McCombie W.R."/>
            <person name="Chow T."/>
            <person name="Chen H."/>
            <person name="Chung M."/>
            <person name="Chen C."/>
            <person name="Shaw J."/>
            <person name="Wu H."/>
            <person name="Hsiao K."/>
            <person name="Chao Y."/>
            <person name="Chu M."/>
            <person name="Cheng C."/>
            <person name="Hour A."/>
            <person name="Lee P."/>
            <person name="Lin S."/>
            <person name="Lin Y."/>
            <person name="Liou J."/>
            <person name="Liu S."/>
            <person name="Hsing Y."/>
            <person name="Raghuvanshi S."/>
            <person name="Mohanty A."/>
            <person name="Bharti A.K."/>
            <person name="Gaur A."/>
            <person name="Gupta V."/>
            <person name="Kumar D."/>
            <person name="Ravi V."/>
            <person name="Vij S."/>
            <person name="Kapur A."/>
            <person name="Khurana P."/>
            <person name="Khurana P."/>
            <person name="Khurana J.P."/>
            <person name="Tyagi A.K."/>
            <person name="Gaikwad K."/>
            <person name="Singh A."/>
            <person name="Dalal V."/>
            <person name="Srivastava S."/>
            <person name="Dixit A."/>
            <person name="Pal A.K."/>
            <person name="Ghazi I.A."/>
            <person name="Yadav M."/>
            <person name="Pandit A."/>
            <person name="Bhargava A."/>
            <person name="Sureshbabu K."/>
            <person name="Batra K."/>
            <person name="Sharma T.R."/>
            <person name="Mohapatra T."/>
            <person name="Singh N.K."/>
            <person name="Messing J."/>
            <person name="Nelson A.B."/>
            <person name="Fuks G."/>
            <person name="Kavchok S."/>
            <person name="Keizer G."/>
            <person name="Linton E."/>
            <person name="Llaca V."/>
            <person name="Song R."/>
            <person name="Tanyolac B."/>
            <person name="Young S."/>
            <person name="Ho-Il K."/>
            <person name="Hahn J.H."/>
            <person name="Sangsakoo G."/>
            <person name="Vanavichit A."/>
            <person name="de Mattos Luiz.A.T."/>
            <person name="Zimmer P.D."/>
            <person name="Malone G."/>
            <person name="Dellagostin O."/>
            <person name="de Oliveira A.C."/>
            <person name="Bevan M."/>
            <person name="Bancroft I."/>
            <person name="Minx P."/>
            <person name="Cordum H."/>
            <person name="Wilson R."/>
            <person name="Cheng Z."/>
            <person name="Jin W."/>
            <person name="Jiang J."/>
            <person name="Leong S.A."/>
            <person name="Iwama H."/>
            <person name="Gojobori T."/>
            <person name="Itoh T."/>
            <person name="Niimura Y."/>
            <person name="Fujii Y."/>
            <person name="Habara T."/>
            <person name="Sakai H."/>
            <person name="Sato Y."/>
            <person name="Wilson G."/>
            <person name="Kumar K."/>
            <person name="McCouch S."/>
            <person name="Juretic N."/>
            <person name="Hoen D."/>
            <person name="Wright S."/>
            <person name="Bruskiewich R."/>
            <person name="Bureau T."/>
            <person name="Miyao A."/>
            <person name="Hirochika H."/>
            <person name="Nishikawa T."/>
            <person name="Kadowaki K."/>
            <person name="Sugiura M."/>
            <person name="Burr B."/>
            <person name="Sasaki T."/>
        </authorList>
    </citation>
    <scope>NUCLEOTIDE SEQUENCE [LARGE SCALE GENOMIC DNA]</scope>
    <source>
        <strain evidence="15">cv. Nipponbare</strain>
    </source>
</reference>
<evidence type="ECO:0000259" key="12">
    <source>
        <dbReference type="Pfam" id="PF08234"/>
    </source>
</evidence>
<evidence type="ECO:0000256" key="9">
    <source>
        <dbReference type="RuleBase" id="RU367150"/>
    </source>
</evidence>
<keyword evidence="4 9" id="KW-0132">Cell division</keyword>
<keyword evidence="8 9" id="KW-0137">Centromere</keyword>
<keyword evidence="6 10" id="KW-0175">Coiled coil</keyword>
<keyword evidence="5 9" id="KW-0498">Mitosis</keyword>
<dbReference type="GO" id="GO:0051301">
    <property type="term" value="P:cell division"/>
    <property type="evidence" value="ECO:0007669"/>
    <property type="project" value="UniProtKB-UniRule"/>
</dbReference>
<dbReference type="AlphaFoldDB" id="Q94DF6"/>
<dbReference type="GO" id="GO:0031262">
    <property type="term" value="C:Ndc80 complex"/>
    <property type="evidence" value="ECO:0007669"/>
    <property type="project" value="InterPro"/>
</dbReference>
<dbReference type="GO" id="GO:0005634">
    <property type="term" value="C:nucleus"/>
    <property type="evidence" value="ECO:0007669"/>
    <property type="project" value="UniProtKB-SubCell"/>
</dbReference>
<protein>
    <recommendedName>
        <fullName evidence="9">Kinetochore protein SPC25</fullName>
    </recommendedName>
</protein>
<dbReference type="Proteomes" id="UP000000763">
    <property type="component" value="Chromosome 1"/>
</dbReference>
<evidence type="ECO:0000256" key="11">
    <source>
        <dbReference type="SAM" id="MobiDB-lite"/>
    </source>
</evidence>
<dbReference type="EMBL" id="AP003277">
    <property type="protein sequence ID" value="BAB63693.1"/>
    <property type="molecule type" value="Genomic_DNA"/>
</dbReference>